<keyword evidence="2" id="KW-1185">Reference proteome</keyword>
<evidence type="ECO:0000313" key="2">
    <source>
        <dbReference type="Proteomes" id="UP000233100"/>
    </source>
</evidence>
<organism evidence="1 2">
    <name type="scientific">Macaca fascicularis</name>
    <name type="common">Crab-eating macaque</name>
    <name type="synonym">Cynomolgus monkey</name>
    <dbReference type="NCBI Taxonomy" id="9541"/>
    <lineage>
        <taxon>Eukaryota</taxon>
        <taxon>Metazoa</taxon>
        <taxon>Chordata</taxon>
        <taxon>Craniata</taxon>
        <taxon>Vertebrata</taxon>
        <taxon>Euteleostomi</taxon>
        <taxon>Mammalia</taxon>
        <taxon>Eutheria</taxon>
        <taxon>Euarchontoglires</taxon>
        <taxon>Primates</taxon>
        <taxon>Haplorrhini</taxon>
        <taxon>Catarrhini</taxon>
        <taxon>Cercopithecidae</taxon>
        <taxon>Cercopithecinae</taxon>
        <taxon>Macaca</taxon>
    </lineage>
</organism>
<dbReference type="GeneTree" id="ENSGT00940000163505"/>
<proteinExistence type="predicted"/>
<dbReference type="Proteomes" id="UP000233100">
    <property type="component" value="Chromosome 16"/>
</dbReference>
<dbReference type="AlphaFoldDB" id="A0A7N9ICI3"/>
<accession>A0A7N9ICI3</accession>
<protein>
    <submittedName>
        <fullName evidence="1">Uncharacterized protein</fullName>
    </submittedName>
</protein>
<dbReference type="PANTHER" id="PTHR12138:SF162">
    <property type="entry name" value="CHROMOSOME UNDETERMINED SCAFFOLD_275, WHOLE GENOME SHOTGUN SEQUENCE"/>
    <property type="match status" value="1"/>
</dbReference>
<reference evidence="1" key="3">
    <citation type="submission" date="2025-09" db="UniProtKB">
        <authorList>
            <consortium name="Ensembl"/>
        </authorList>
    </citation>
    <scope>IDENTIFICATION</scope>
</reference>
<reference evidence="1" key="2">
    <citation type="submission" date="2025-08" db="UniProtKB">
        <authorList>
            <consortium name="Ensembl"/>
        </authorList>
    </citation>
    <scope>IDENTIFICATION</scope>
</reference>
<reference evidence="1 2" key="1">
    <citation type="submission" date="2013-03" db="EMBL/GenBank/DDBJ databases">
        <authorList>
            <person name="Warren W."/>
            <person name="Wilson R.K."/>
        </authorList>
    </citation>
    <scope>NUCLEOTIDE SEQUENCE</scope>
</reference>
<dbReference type="PANTHER" id="PTHR12138">
    <property type="entry name" value="PRIMATE-EXPANDED PROTEIN FAMILY"/>
    <property type="match status" value="1"/>
</dbReference>
<dbReference type="Ensembl" id="ENSMFAT00000082589.1">
    <property type="protein sequence ID" value="ENSMFAP00000052772.1"/>
    <property type="gene ID" value="ENSMFAG00000052208.1"/>
</dbReference>
<name>A0A7N9ICI3_MACFA</name>
<evidence type="ECO:0000313" key="1">
    <source>
        <dbReference type="Ensembl" id="ENSMFAP00000052772.1"/>
    </source>
</evidence>
<sequence length="97" mass="10759">METFDTSFFFLRQSLTLSPRLECSGMILAHCKLRLLGSRLSPASASPAAGTTGAPHHARLVFIFYRDGVSPYWPSWSRTPNLAICPPWPPKVLGLQE</sequence>